<keyword evidence="2" id="KW-1185">Reference proteome</keyword>
<protein>
    <submittedName>
        <fullName evidence="1">Uncharacterized protein</fullName>
    </submittedName>
</protein>
<dbReference type="AlphaFoldDB" id="A0ABD5W0D9"/>
<evidence type="ECO:0000313" key="1">
    <source>
        <dbReference type="EMBL" id="MFC7058978.1"/>
    </source>
</evidence>
<proteinExistence type="predicted"/>
<sequence>MLINRDDRREIIQRLSKRKTRNITSNVTATQSNRQLPLNINDLFVRLRGRRARPPRHAIIRRTNHTNTLRPEQISMLPNRVVRRREVRDVRALLVRKRLPDPAE</sequence>
<reference evidence="1 2" key="1">
    <citation type="journal article" date="2019" name="Int. J. Syst. Evol. Microbiol.">
        <title>The Global Catalogue of Microorganisms (GCM) 10K type strain sequencing project: providing services to taxonomists for standard genome sequencing and annotation.</title>
        <authorList>
            <consortium name="The Broad Institute Genomics Platform"/>
            <consortium name="The Broad Institute Genome Sequencing Center for Infectious Disease"/>
            <person name="Wu L."/>
            <person name="Ma J."/>
        </authorList>
    </citation>
    <scope>NUCLEOTIDE SEQUENCE [LARGE SCALE GENOMIC DNA]</scope>
    <source>
        <strain evidence="1 2">JCM 30072</strain>
    </source>
</reference>
<dbReference type="Proteomes" id="UP001596445">
    <property type="component" value="Unassembled WGS sequence"/>
</dbReference>
<gene>
    <name evidence="1" type="ORF">ACFQQG_13340</name>
</gene>
<dbReference type="EMBL" id="JBHSZI010000001">
    <property type="protein sequence ID" value="MFC7058978.1"/>
    <property type="molecule type" value="Genomic_DNA"/>
</dbReference>
<organism evidence="1 2">
    <name type="scientific">Halovenus salina</name>
    <dbReference type="NCBI Taxonomy" id="1510225"/>
    <lineage>
        <taxon>Archaea</taxon>
        <taxon>Methanobacteriati</taxon>
        <taxon>Methanobacteriota</taxon>
        <taxon>Stenosarchaea group</taxon>
        <taxon>Halobacteria</taxon>
        <taxon>Halobacteriales</taxon>
        <taxon>Haloarculaceae</taxon>
        <taxon>Halovenus</taxon>
    </lineage>
</organism>
<comment type="caution">
    <text evidence="1">The sequence shown here is derived from an EMBL/GenBank/DDBJ whole genome shotgun (WGS) entry which is preliminary data.</text>
</comment>
<evidence type="ECO:0000313" key="2">
    <source>
        <dbReference type="Proteomes" id="UP001596445"/>
    </source>
</evidence>
<dbReference type="RefSeq" id="WP_382185935.1">
    <property type="nucleotide sequence ID" value="NZ_JBHSZI010000001.1"/>
</dbReference>
<accession>A0ABD5W0D9</accession>
<name>A0ABD5W0D9_9EURY</name>